<keyword evidence="2" id="KW-1133">Transmembrane helix</keyword>
<keyword evidence="4" id="KW-1185">Reference proteome</keyword>
<name>A0A941D0D1_9CAUL</name>
<gene>
    <name evidence="3" type="ORF">JKL49_11380</name>
</gene>
<proteinExistence type="predicted"/>
<feature type="coiled-coil region" evidence="1">
    <location>
        <begin position="56"/>
        <end position="149"/>
    </location>
</feature>
<keyword evidence="2" id="KW-0812">Transmembrane</keyword>
<evidence type="ECO:0000256" key="2">
    <source>
        <dbReference type="SAM" id="Phobius"/>
    </source>
</evidence>
<keyword evidence="1" id="KW-0175">Coiled coil</keyword>
<organism evidence="3 4">
    <name type="scientific">Phenylobacterium glaciei</name>
    <dbReference type="NCBI Taxonomy" id="2803784"/>
    <lineage>
        <taxon>Bacteria</taxon>
        <taxon>Pseudomonadati</taxon>
        <taxon>Pseudomonadota</taxon>
        <taxon>Alphaproteobacteria</taxon>
        <taxon>Caulobacterales</taxon>
        <taxon>Caulobacteraceae</taxon>
        <taxon>Phenylobacterium</taxon>
    </lineage>
</organism>
<dbReference type="Proteomes" id="UP000622580">
    <property type="component" value="Unassembled WGS sequence"/>
</dbReference>
<dbReference type="AlphaFoldDB" id="A0A941D0D1"/>
<reference evidence="3" key="1">
    <citation type="submission" date="2021-04" db="EMBL/GenBank/DDBJ databases">
        <title>Draft genome assembly of strain Phenylobacterium sp. 20VBR1 using MiniION and Illumina platforms.</title>
        <authorList>
            <person name="Thomas F.A."/>
            <person name="Krishnan K.P."/>
            <person name="Sinha R.K."/>
        </authorList>
    </citation>
    <scope>NUCLEOTIDE SEQUENCE</scope>
    <source>
        <strain evidence="3">20VBR1</strain>
    </source>
</reference>
<accession>A0A941D0D1</accession>
<dbReference type="Gene3D" id="1.20.5.1700">
    <property type="match status" value="1"/>
</dbReference>
<evidence type="ECO:0000313" key="3">
    <source>
        <dbReference type="EMBL" id="MBR7619990.1"/>
    </source>
</evidence>
<feature type="transmembrane region" description="Helical" evidence="2">
    <location>
        <begin position="23"/>
        <end position="42"/>
    </location>
</feature>
<dbReference type="RefSeq" id="WP_215340655.1">
    <property type="nucleotide sequence ID" value="NZ_JAGSGD010000001.1"/>
</dbReference>
<comment type="caution">
    <text evidence="3">The sequence shown here is derived from an EMBL/GenBank/DDBJ whole genome shotgun (WGS) entry which is preliminary data.</text>
</comment>
<protein>
    <submittedName>
        <fullName evidence="3">Uncharacterized protein</fullName>
    </submittedName>
</protein>
<keyword evidence="2" id="KW-0472">Membrane</keyword>
<sequence>MSNAAYAADSASRIRKERLHNTMLVEVLALLVFMAMAFAFVMREEGDRTNPWKEKADKLEQQVQALERVNRTLTTQIAALKRQISQLEDSIRLLVAEHDGTLPPNGYVTIPRASVAAAAGEAANLQALLDEARSDNARLRAELAALKGGKGGVGLPNCAVSAGFLVTIDVFGDGTYRAHSAWSSGAEPMVRTVPGAVQLGSGQALSRAQFGRLAAQVSGWGRSQAPPCAFRASVKEHHGNLALYKQQVGAIEQYFYVRRN</sequence>
<dbReference type="EMBL" id="JAGSGD010000001">
    <property type="protein sequence ID" value="MBR7619990.1"/>
    <property type="molecule type" value="Genomic_DNA"/>
</dbReference>
<evidence type="ECO:0000256" key="1">
    <source>
        <dbReference type="SAM" id="Coils"/>
    </source>
</evidence>
<evidence type="ECO:0000313" key="4">
    <source>
        <dbReference type="Proteomes" id="UP000622580"/>
    </source>
</evidence>